<organism evidence="2 3">
    <name type="scientific">Streptomyces albus</name>
    <dbReference type="NCBI Taxonomy" id="1888"/>
    <lineage>
        <taxon>Bacteria</taxon>
        <taxon>Bacillati</taxon>
        <taxon>Actinomycetota</taxon>
        <taxon>Actinomycetes</taxon>
        <taxon>Kitasatosporales</taxon>
        <taxon>Streptomycetaceae</taxon>
        <taxon>Streptomyces</taxon>
    </lineage>
</organism>
<evidence type="ECO:0000256" key="1">
    <source>
        <dbReference type="SAM" id="MobiDB-lite"/>
    </source>
</evidence>
<evidence type="ECO:0000313" key="3">
    <source>
        <dbReference type="Proteomes" id="UP000298111"/>
    </source>
</evidence>
<protein>
    <submittedName>
        <fullName evidence="2">Uncharacterized protein</fullName>
    </submittedName>
</protein>
<accession>A0A8H1QT64</accession>
<dbReference type="InterPro" id="IPR045652">
    <property type="entry name" value="DUF6397"/>
</dbReference>
<name>A0A8H1QT64_9ACTN</name>
<dbReference type="RefSeq" id="WP_135566789.1">
    <property type="nucleotide sequence ID" value="NZ_CP103060.1"/>
</dbReference>
<reference evidence="2 3" key="1">
    <citation type="submission" date="2018-10" db="EMBL/GenBank/DDBJ databases">
        <title>Isolation of pseudouridimycin from Streptomyces albus DSM 40763.</title>
        <authorList>
            <person name="Rosenqvist P."/>
            <person name="Metsae-Ketelae M."/>
            <person name="Virta P."/>
        </authorList>
    </citation>
    <scope>NUCLEOTIDE SEQUENCE [LARGE SCALE GENOMIC DNA]</scope>
    <source>
        <strain evidence="2 3">DSM 40763</strain>
    </source>
</reference>
<feature type="compositionally biased region" description="Basic residues" evidence="1">
    <location>
        <begin position="302"/>
        <end position="319"/>
    </location>
</feature>
<proteinExistence type="predicted"/>
<feature type="region of interest" description="Disordered" evidence="1">
    <location>
        <begin position="1"/>
        <end position="24"/>
    </location>
</feature>
<sequence length="325" mass="35770">MQKNTAGNRTPAPTAAEVTPRTAARELGLRPKELELAVQLGLVRSVPGAPSGPRRVPRAELERVRRTPDFPGGLRERVRVMGAGEGAALLDVSASCFARLARLGCFTPVSFYVNRYRTVVWLYLAQELREFAENDQALRTGHLPEGLRAALEAGMDERARGWRSRRVLQLTRHAATPWERAAARASVLSEVVLAEAVPEPDERARLSALRPCLVETRSESEPTRRILEKLSHAEGEDEIRWHRLVLDAELEAARAAEPFRAAFPAPSARQISGPAGSGAGPEGHRRPEPGTARPVTTEGRRGRPRRRWLGLGRRSRKATARLATG</sequence>
<dbReference type="EMBL" id="RCIY01000040">
    <property type="protein sequence ID" value="TGG86223.1"/>
    <property type="molecule type" value="Genomic_DNA"/>
</dbReference>
<evidence type="ECO:0000313" key="2">
    <source>
        <dbReference type="EMBL" id="TGG86223.1"/>
    </source>
</evidence>
<feature type="region of interest" description="Disordered" evidence="1">
    <location>
        <begin position="261"/>
        <end position="325"/>
    </location>
</feature>
<dbReference type="AlphaFoldDB" id="A0A8H1QT64"/>
<dbReference type="GeneID" id="75179801"/>
<gene>
    <name evidence="2" type="ORF">D8771_07495</name>
</gene>
<dbReference type="Proteomes" id="UP000298111">
    <property type="component" value="Unassembled WGS sequence"/>
</dbReference>
<dbReference type="Pfam" id="PF19934">
    <property type="entry name" value="DUF6397"/>
    <property type="match status" value="1"/>
</dbReference>
<comment type="caution">
    <text evidence="2">The sequence shown here is derived from an EMBL/GenBank/DDBJ whole genome shotgun (WGS) entry which is preliminary data.</text>
</comment>
<feature type="compositionally biased region" description="Low complexity" evidence="1">
    <location>
        <begin position="261"/>
        <end position="274"/>
    </location>
</feature>